<evidence type="ECO:0000313" key="2">
    <source>
        <dbReference type="Proteomes" id="UP000545493"/>
    </source>
</evidence>
<dbReference type="InterPro" id="IPR027417">
    <property type="entry name" value="P-loop_NTPase"/>
</dbReference>
<sequence>MATSTRFRPISPERLVSELADRVAALPATRWARVALDGAAIATDPAALADALVDPLRVRGRDVLRVSAWDFLRPASLRLERGRHDPDARYDDWLDTGALRREVLGPLAGGGTGKVLPALWDRGRDRAYRLPRTEVAQGTVLLLDGELLLGRGLDFDLTVHLWLSASALHRRLPMREHWALPAYRRYEQEVAPAETADVVVRMDHPDHPAVREGES</sequence>
<organism evidence="1 2">
    <name type="scientific">Saccharomonospora amisosensis</name>
    <dbReference type="NCBI Taxonomy" id="1128677"/>
    <lineage>
        <taxon>Bacteria</taxon>
        <taxon>Bacillati</taxon>
        <taxon>Actinomycetota</taxon>
        <taxon>Actinomycetes</taxon>
        <taxon>Pseudonocardiales</taxon>
        <taxon>Pseudonocardiaceae</taxon>
        <taxon>Saccharomonospora</taxon>
    </lineage>
</organism>
<reference evidence="1 2" key="1">
    <citation type="submission" date="2020-03" db="EMBL/GenBank/DDBJ databases">
        <title>Sequencing the genomes of 1000 actinobacteria strains.</title>
        <authorList>
            <person name="Klenk H.-P."/>
        </authorList>
    </citation>
    <scope>NUCLEOTIDE SEQUENCE [LARGE SCALE GENOMIC DNA]</scope>
    <source>
        <strain evidence="1 2">DSM 45685</strain>
    </source>
</reference>
<dbReference type="EMBL" id="JAAOYM010000001">
    <property type="protein sequence ID" value="NIJ13456.1"/>
    <property type="molecule type" value="Genomic_DNA"/>
</dbReference>
<dbReference type="Gene3D" id="3.40.50.300">
    <property type="entry name" value="P-loop containing nucleotide triphosphate hydrolases"/>
    <property type="match status" value="1"/>
</dbReference>
<name>A0A7X5USK9_9PSEU</name>
<dbReference type="AlphaFoldDB" id="A0A7X5USK9"/>
<dbReference type="Proteomes" id="UP000545493">
    <property type="component" value="Unassembled WGS sequence"/>
</dbReference>
<gene>
    <name evidence="1" type="ORF">FHU38_003800</name>
</gene>
<evidence type="ECO:0008006" key="3">
    <source>
        <dbReference type="Google" id="ProtNLM"/>
    </source>
</evidence>
<dbReference type="SUPFAM" id="SSF52540">
    <property type="entry name" value="P-loop containing nucleoside triphosphate hydrolases"/>
    <property type="match status" value="1"/>
</dbReference>
<comment type="caution">
    <text evidence="1">The sequence shown here is derived from an EMBL/GenBank/DDBJ whole genome shotgun (WGS) entry which is preliminary data.</text>
</comment>
<keyword evidence="2" id="KW-1185">Reference proteome</keyword>
<evidence type="ECO:0000313" key="1">
    <source>
        <dbReference type="EMBL" id="NIJ13456.1"/>
    </source>
</evidence>
<accession>A0A7X5USK9</accession>
<protein>
    <recommendedName>
        <fullName evidence="3">Uridine kinase</fullName>
    </recommendedName>
</protein>
<dbReference type="RefSeq" id="WP_167173249.1">
    <property type="nucleotide sequence ID" value="NZ_JAAOYM010000001.1"/>
</dbReference>
<proteinExistence type="predicted"/>